<dbReference type="Proteomes" id="UP000282184">
    <property type="component" value="Unassembled WGS sequence"/>
</dbReference>
<keyword evidence="3" id="KW-1185">Reference proteome</keyword>
<name>A0A3S0H849_9BACT</name>
<keyword evidence="1" id="KW-0732">Signal</keyword>
<evidence type="ECO:0000256" key="1">
    <source>
        <dbReference type="SAM" id="SignalP"/>
    </source>
</evidence>
<evidence type="ECO:0000313" key="3">
    <source>
        <dbReference type="Proteomes" id="UP000282184"/>
    </source>
</evidence>
<feature type="signal peptide" evidence="1">
    <location>
        <begin position="1"/>
        <end position="19"/>
    </location>
</feature>
<protein>
    <recommendedName>
        <fullName evidence="4">RHS repeat protein</fullName>
    </recommendedName>
</protein>
<evidence type="ECO:0000313" key="2">
    <source>
        <dbReference type="EMBL" id="RTQ48461.1"/>
    </source>
</evidence>
<dbReference type="EMBL" id="RXOF01000009">
    <property type="protein sequence ID" value="RTQ48461.1"/>
    <property type="molecule type" value="Genomic_DNA"/>
</dbReference>
<dbReference type="NCBIfam" id="TIGR01643">
    <property type="entry name" value="YD_repeat_2x"/>
    <property type="match status" value="2"/>
</dbReference>
<evidence type="ECO:0008006" key="4">
    <source>
        <dbReference type="Google" id="ProtNLM"/>
    </source>
</evidence>
<dbReference type="RefSeq" id="WP_126694167.1">
    <property type="nucleotide sequence ID" value="NZ_RXOF01000009.1"/>
</dbReference>
<sequence length="294" mass="33264">MLSSLFAPLLLFFLPDAPATTARPHAAEAAAPAQPAAALPDYAQVTDDLFIGNRLIQGTMSMAEIKQKRIRTIRQKTTDAGYVCWNTEQFDERGHTVYRRLWNQWPDRPSSGYSHFFACDYAPDGKLIAVAVCADSLRNEVTRRLAYRYTKRGQLKSAGNYRLAYYPDGRLQSVTGGSTEQYHYNAQGQLTRIVFGMEPGLMTCSNRTEEWQGEYDAAHRLSREVHVGLHGHSYELSYNAAGQLIRRTSTDGGWNYECLYTYQNGLLAQAVEKFSGREFDGPQARTTTYTYELY</sequence>
<accession>A0A3S0H849</accession>
<dbReference type="InterPro" id="IPR006530">
    <property type="entry name" value="YD"/>
</dbReference>
<organism evidence="2 3">
    <name type="scientific">Hymenobacter gummosus</name>
    <dbReference type="NCBI Taxonomy" id="1776032"/>
    <lineage>
        <taxon>Bacteria</taxon>
        <taxon>Pseudomonadati</taxon>
        <taxon>Bacteroidota</taxon>
        <taxon>Cytophagia</taxon>
        <taxon>Cytophagales</taxon>
        <taxon>Hymenobacteraceae</taxon>
        <taxon>Hymenobacter</taxon>
    </lineage>
</organism>
<dbReference type="Gene3D" id="2.180.10.10">
    <property type="entry name" value="RHS repeat-associated core"/>
    <property type="match status" value="1"/>
</dbReference>
<dbReference type="AlphaFoldDB" id="A0A3S0H849"/>
<feature type="chain" id="PRO_5018683430" description="RHS repeat protein" evidence="1">
    <location>
        <begin position="20"/>
        <end position="294"/>
    </location>
</feature>
<dbReference type="OrthoDB" id="880379at2"/>
<gene>
    <name evidence="2" type="ORF">EJV47_15935</name>
</gene>
<proteinExistence type="predicted"/>
<comment type="caution">
    <text evidence="2">The sequence shown here is derived from an EMBL/GenBank/DDBJ whole genome shotgun (WGS) entry which is preliminary data.</text>
</comment>
<reference evidence="2 3" key="1">
    <citation type="submission" date="2018-12" db="EMBL/GenBank/DDBJ databases">
        <title>Hymenobacter gummosus sp. nov., isolated from a spring.</title>
        <authorList>
            <person name="Nie L."/>
        </authorList>
    </citation>
    <scope>NUCLEOTIDE SEQUENCE [LARGE SCALE GENOMIC DNA]</scope>
    <source>
        <strain evidence="2 3">KCTC 52166</strain>
    </source>
</reference>